<dbReference type="EMBL" id="CACSLK010034108">
    <property type="protein sequence ID" value="CAA0841433.1"/>
    <property type="molecule type" value="Genomic_DNA"/>
</dbReference>
<dbReference type="InterPro" id="IPR019956">
    <property type="entry name" value="Ubiquitin_dom"/>
</dbReference>
<keyword evidence="5" id="KW-1185">Reference proteome</keyword>
<reference evidence="4" key="1">
    <citation type="submission" date="2019-12" db="EMBL/GenBank/DDBJ databases">
        <authorList>
            <person name="Scholes J."/>
        </authorList>
    </citation>
    <scope>NUCLEOTIDE SEQUENCE</scope>
</reference>
<dbReference type="InterPro" id="IPR029071">
    <property type="entry name" value="Ubiquitin-like_domsf"/>
</dbReference>
<dbReference type="AlphaFoldDB" id="A0A9N7NRJ7"/>
<dbReference type="Pfam" id="PF00240">
    <property type="entry name" value="ubiquitin"/>
    <property type="match status" value="1"/>
</dbReference>
<feature type="domain" description="Ubiquitin-like" evidence="3">
    <location>
        <begin position="55"/>
        <end position="100"/>
    </location>
</feature>
<evidence type="ECO:0000259" key="3">
    <source>
        <dbReference type="PROSITE" id="PS50053"/>
    </source>
</evidence>
<dbReference type="PANTHER" id="PTHR10666">
    <property type="entry name" value="UBIQUITIN"/>
    <property type="match status" value="1"/>
</dbReference>
<dbReference type="InterPro" id="IPR050158">
    <property type="entry name" value="Ubiquitin_ubiquitin-like"/>
</dbReference>
<dbReference type="InterPro" id="IPR000626">
    <property type="entry name" value="Ubiquitin-like_dom"/>
</dbReference>
<evidence type="ECO:0000256" key="1">
    <source>
        <dbReference type="ARBA" id="ARBA00022499"/>
    </source>
</evidence>
<dbReference type="GO" id="GO:0003729">
    <property type="term" value="F:mRNA binding"/>
    <property type="evidence" value="ECO:0007669"/>
    <property type="project" value="UniProtKB-ARBA"/>
</dbReference>
<evidence type="ECO:0000313" key="4">
    <source>
        <dbReference type="EMBL" id="CAA0841433.1"/>
    </source>
</evidence>
<dbReference type="PRINTS" id="PR00348">
    <property type="entry name" value="UBIQUITIN"/>
</dbReference>
<sequence>MKSPTTDGATRGLHLRLRLWISGIVVGHTAENPRTGIHHREASRRAATLQMILMVESSDTTNHVEAKIQNKEGIPPDQQLFAEKQLEDGRTLADYNILKG</sequence>
<evidence type="ECO:0000313" key="5">
    <source>
        <dbReference type="Proteomes" id="UP001153555"/>
    </source>
</evidence>
<dbReference type="PROSITE" id="PS50053">
    <property type="entry name" value="UBIQUITIN_2"/>
    <property type="match status" value="1"/>
</dbReference>
<accession>A0A9N7NRJ7</accession>
<gene>
    <name evidence="4" type="ORF">SHERM_07444</name>
</gene>
<proteinExistence type="predicted"/>
<protein>
    <submittedName>
        <fullName evidence="4">Polyubiquitin 9</fullName>
    </submittedName>
</protein>
<dbReference type="Gene3D" id="3.10.20.90">
    <property type="entry name" value="Phosphatidylinositol 3-kinase Catalytic Subunit, Chain A, domain 1"/>
    <property type="match status" value="1"/>
</dbReference>
<dbReference type="Proteomes" id="UP001153555">
    <property type="component" value="Unassembled WGS sequence"/>
</dbReference>
<name>A0A9N7NRJ7_STRHE</name>
<organism evidence="4 5">
    <name type="scientific">Striga hermonthica</name>
    <name type="common">Purple witchweed</name>
    <name type="synonym">Buchnera hermonthica</name>
    <dbReference type="NCBI Taxonomy" id="68872"/>
    <lineage>
        <taxon>Eukaryota</taxon>
        <taxon>Viridiplantae</taxon>
        <taxon>Streptophyta</taxon>
        <taxon>Embryophyta</taxon>
        <taxon>Tracheophyta</taxon>
        <taxon>Spermatophyta</taxon>
        <taxon>Magnoliopsida</taxon>
        <taxon>eudicotyledons</taxon>
        <taxon>Gunneridae</taxon>
        <taxon>Pentapetalae</taxon>
        <taxon>asterids</taxon>
        <taxon>lamiids</taxon>
        <taxon>Lamiales</taxon>
        <taxon>Orobanchaceae</taxon>
        <taxon>Buchnereae</taxon>
        <taxon>Striga</taxon>
    </lineage>
</organism>
<keyword evidence="2" id="KW-0832">Ubl conjugation</keyword>
<dbReference type="SUPFAM" id="SSF54236">
    <property type="entry name" value="Ubiquitin-like"/>
    <property type="match status" value="1"/>
</dbReference>
<comment type="caution">
    <text evidence="4">The sequence shown here is derived from an EMBL/GenBank/DDBJ whole genome shotgun (WGS) entry which is preliminary data.</text>
</comment>
<keyword evidence="1" id="KW-1017">Isopeptide bond</keyword>
<evidence type="ECO:0000256" key="2">
    <source>
        <dbReference type="ARBA" id="ARBA00022843"/>
    </source>
</evidence>